<evidence type="ECO:0000256" key="2">
    <source>
        <dbReference type="ARBA" id="ARBA00022737"/>
    </source>
</evidence>
<reference evidence="4 5" key="1">
    <citation type="submission" date="2024-04" db="EMBL/GenBank/DDBJ databases">
        <title>Tritrichomonas musculus Genome.</title>
        <authorList>
            <person name="Alves-Ferreira E."/>
            <person name="Grigg M."/>
            <person name="Lorenzi H."/>
            <person name="Galac M."/>
        </authorList>
    </citation>
    <scope>NUCLEOTIDE SEQUENCE [LARGE SCALE GENOMIC DNA]</scope>
    <source>
        <strain evidence="4 5">EAF2021</strain>
    </source>
</reference>
<dbReference type="EMBL" id="JAPFFF010000006">
    <property type="protein sequence ID" value="KAK8886965.1"/>
    <property type="molecule type" value="Genomic_DNA"/>
</dbReference>
<dbReference type="PANTHER" id="PTHR10971">
    <property type="entry name" value="MRNA EXPORT FACTOR AND BUB3"/>
    <property type="match status" value="1"/>
</dbReference>
<dbReference type="SUPFAM" id="SSF50978">
    <property type="entry name" value="WD40 repeat-like"/>
    <property type="match status" value="1"/>
</dbReference>
<dbReference type="InterPro" id="IPR001680">
    <property type="entry name" value="WD40_rpt"/>
</dbReference>
<protein>
    <submittedName>
        <fullName evidence="4">Mitotic spindle checkpoint protein Bub3</fullName>
    </submittedName>
</protein>
<dbReference type="Gene3D" id="2.130.10.10">
    <property type="entry name" value="YVTN repeat-like/Quinoprotein amine dehydrogenase"/>
    <property type="match status" value="1"/>
</dbReference>
<keyword evidence="1 3" id="KW-0853">WD repeat</keyword>
<keyword evidence="5" id="KW-1185">Reference proteome</keyword>
<comment type="caution">
    <text evidence="4">The sequence shown here is derived from an EMBL/GenBank/DDBJ whole genome shotgun (WGS) entry which is preliminary data.</text>
</comment>
<dbReference type="PROSITE" id="PS50294">
    <property type="entry name" value="WD_REPEATS_REGION"/>
    <property type="match status" value="1"/>
</dbReference>
<feature type="repeat" description="WD" evidence="3">
    <location>
        <begin position="241"/>
        <end position="275"/>
    </location>
</feature>
<gene>
    <name evidence="4" type="ORF">M9Y10_038000</name>
</gene>
<dbReference type="Pfam" id="PF00400">
    <property type="entry name" value="WD40"/>
    <property type="match status" value="2"/>
</dbReference>
<accession>A0ABR2K766</accession>
<evidence type="ECO:0000313" key="4">
    <source>
        <dbReference type="EMBL" id="KAK8886965.1"/>
    </source>
</evidence>
<proteinExistence type="predicted"/>
<feature type="repeat" description="WD" evidence="3">
    <location>
        <begin position="93"/>
        <end position="134"/>
    </location>
</feature>
<dbReference type="InterPro" id="IPR015943">
    <property type="entry name" value="WD40/YVTN_repeat-like_dom_sf"/>
</dbReference>
<evidence type="ECO:0000256" key="3">
    <source>
        <dbReference type="PROSITE-ProRule" id="PRU00221"/>
    </source>
</evidence>
<name>A0ABR2K766_9EUKA</name>
<sequence length="334" mass="37285">MSTYEIPVPLDEGISTVHFCPNNQKIISMTTWSGAIHLYDIESKEQIFNSTFNSPLICSTFVDDNSGNDFSTIAVGDTEGSIYLINSSSSTTLKWHTDGISSLSIFPETGLLLSSSWDKTLALWNTSQSPETSLIGHIDFNEKLMFASACSENRIVAYGHRNTVFVLDVRNPDHIERRVSSLGKQIRSFCISAPDHFGWAIGSIDGRVAIEYFGDIKHQAQRFSFSCNRHEEEEKTIVYPVSCLAFHPVTGILTSGSSKGSIYFWDIQNKRKLTEVQSPFNNSVAAIDYNKDGTLLAIAYSYTWEKGDIEHPEDRVLIYTPTAQNISLSHPAEK</sequence>
<dbReference type="Proteomes" id="UP001470230">
    <property type="component" value="Unassembled WGS sequence"/>
</dbReference>
<dbReference type="SMART" id="SM00320">
    <property type="entry name" value="WD40"/>
    <property type="match status" value="3"/>
</dbReference>
<dbReference type="InterPro" id="IPR036322">
    <property type="entry name" value="WD40_repeat_dom_sf"/>
</dbReference>
<evidence type="ECO:0000313" key="5">
    <source>
        <dbReference type="Proteomes" id="UP001470230"/>
    </source>
</evidence>
<dbReference type="PROSITE" id="PS50082">
    <property type="entry name" value="WD_REPEATS_2"/>
    <property type="match status" value="2"/>
</dbReference>
<organism evidence="4 5">
    <name type="scientific">Tritrichomonas musculus</name>
    <dbReference type="NCBI Taxonomy" id="1915356"/>
    <lineage>
        <taxon>Eukaryota</taxon>
        <taxon>Metamonada</taxon>
        <taxon>Parabasalia</taxon>
        <taxon>Tritrichomonadida</taxon>
        <taxon>Tritrichomonadidae</taxon>
        <taxon>Tritrichomonas</taxon>
    </lineage>
</organism>
<keyword evidence="2" id="KW-0677">Repeat</keyword>
<evidence type="ECO:0000256" key="1">
    <source>
        <dbReference type="ARBA" id="ARBA00022574"/>
    </source>
</evidence>